<organism evidence="1 2">
    <name type="scientific">Symbiobacterium terraclitae</name>
    <dbReference type="NCBI Taxonomy" id="557451"/>
    <lineage>
        <taxon>Bacteria</taxon>
        <taxon>Bacillati</taxon>
        <taxon>Bacillota</taxon>
        <taxon>Clostridia</taxon>
        <taxon>Eubacteriales</taxon>
        <taxon>Symbiobacteriaceae</taxon>
        <taxon>Symbiobacterium</taxon>
    </lineage>
</organism>
<name>A0ABS4JNS4_9FIRM</name>
<comment type="caution">
    <text evidence="1">The sequence shown here is derived from an EMBL/GenBank/DDBJ whole genome shotgun (WGS) entry which is preliminary data.</text>
</comment>
<reference evidence="1 2" key="1">
    <citation type="submission" date="2021-03" db="EMBL/GenBank/DDBJ databases">
        <title>Genomic Encyclopedia of Type Strains, Phase IV (KMG-IV): sequencing the most valuable type-strain genomes for metagenomic binning, comparative biology and taxonomic classification.</title>
        <authorList>
            <person name="Goeker M."/>
        </authorList>
    </citation>
    <scope>NUCLEOTIDE SEQUENCE [LARGE SCALE GENOMIC DNA]</scope>
    <source>
        <strain evidence="1 2">DSM 27138</strain>
    </source>
</reference>
<sequence>MSLGVWLRYQVESIPRVAANGGHFSARCAAASLRLKLGAALRANLIDANTARELGEMLDQIGQVEEPA</sequence>
<dbReference type="Proteomes" id="UP001519289">
    <property type="component" value="Unassembled WGS sequence"/>
</dbReference>
<accession>A0ABS4JNS4</accession>
<gene>
    <name evidence="1" type="ORF">J2Z79_000554</name>
</gene>
<evidence type="ECO:0000313" key="1">
    <source>
        <dbReference type="EMBL" id="MBP2017180.1"/>
    </source>
</evidence>
<dbReference type="EMBL" id="JAGGLG010000003">
    <property type="protein sequence ID" value="MBP2017180.1"/>
    <property type="molecule type" value="Genomic_DNA"/>
</dbReference>
<dbReference type="RefSeq" id="WP_209465329.1">
    <property type="nucleotide sequence ID" value="NZ_JAGGLG010000003.1"/>
</dbReference>
<keyword evidence="2" id="KW-1185">Reference proteome</keyword>
<proteinExistence type="predicted"/>
<protein>
    <submittedName>
        <fullName evidence="1">Uncharacterized protein</fullName>
    </submittedName>
</protein>
<evidence type="ECO:0000313" key="2">
    <source>
        <dbReference type="Proteomes" id="UP001519289"/>
    </source>
</evidence>